<dbReference type="KEGG" id="kbs:EPA93_02815"/>
<protein>
    <submittedName>
        <fullName evidence="1">Uncharacterized protein</fullName>
    </submittedName>
</protein>
<evidence type="ECO:0000313" key="1">
    <source>
        <dbReference type="EMBL" id="QBD74980.1"/>
    </source>
</evidence>
<dbReference type="AlphaFoldDB" id="A0A4P6JJ84"/>
<reference evidence="1 2" key="1">
    <citation type="submission" date="2019-01" db="EMBL/GenBank/DDBJ databases">
        <title>Ktedonosporobacter rubrisoli SCAWS-G2.</title>
        <authorList>
            <person name="Huang Y."/>
            <person name="Yan B."/>
        </authorList>
    </citation>
    <scope>NUCLEOTIDE SEQUENCE [LARGE SCALE GENOMIC DNA]</scope>
    <source>
        <strain evidence="1 2">SCAWS-G2</strain>
    </source>
</reference>
<dbReference type="RefSeq" id="WP_129885579.1">
    <property type="nucleotide sequence ID" value="NZ_CP035758.1"/>
</dbReference>
<proteinExistence type="predicted"/>
<accession>A0A4P6JJ84</accession>
<evidence type="ECO:0000313" key="2">
    <source>
        <dbReference type="Proteomes" id="UP000290365"/>
    </source>
</evidence>
<organism evidence="1 2">
    <name type="scientific">Ktedonosporobacter rubrisoli</name>
    <dbReference type="NCBI Taxonomy" id="2509675"/>
    <lineage>
        <taxon>Bacteria</taxon>
        <taxon>Bacillati</taxon>
        <taxon>Chloroflexota</taxon>
        <taxon>Ktedonobacteria</taxon>
        <taxon>Ktedonobacterales</taxon>
        <taxon>Ktedonosporobacteraceae</taxon>
        <taxon>Ktedonosporobacter</taxon>
    </lineage>
</organism>
<dbReference type="Proteomes" id="UP000290365">
    <property type="component" value="Chromosome"/>
</dbReference>
<name>A0A4P6JJ84_KTERU</name>
<gene>
    <name evidence="1" type="ORF">EPA93_02815</name>
</gene>
<dbReference type="EMBL" id="CP035758">
    <property type="protein sequence ID" value="QBD74980.1"/>
    <property type="molecule type" value="Genomic_DNA"/>
</dbReference>
<sequence length="59" mass="6459">MPRTAVTPTALSPQQIRDPYHLDADLSLLVTQPALVAVLPVSRHDRSSFYALSIFPATL</sequence>
<keyword evidence="2" id="KW-1185">Reference proteome</keyword>